<dbReference type="CDD" id="cd01647">
    <property type="entry name" value="RT_LTR"/>
    <property type="match status" value="1"/>
</dbReference>
<dbReference type="CDD" id="cd09274">
    <property type="entry name" value="RNase_HI_RT_Ty3"/>
    <property type="match status" value="1"/>
</dbReference>
<dbReference type="Pfam" id="PF00385">
    <property type="entry name" value="Chromo"/>
    <property type="match status" value="1"/>
</dbReference>
<dbReference type="Gene3D" id="3.10.10.10">
    <property type="entry name" value="HIV Type 1 Reverse Transcriptase, subunit A, domain 1"/>
    <property type="match status" value="1"/>
</dbReference>
<evidence type="ECO:0000259" key="3">
    <source>
        <dbReference type="PROSITE" id="PS50878"/>
    </source>
</evidence>
<dbReference type="InterPro" id="IPR023780">
    <property type="entry name" value="Chromo_domain"/>
</dbReference>
<dbReference type="Pfam" id="PF17921">
    <property type="entry name" value="Integrase_H2C2"/>
    <property type="match status" value="1"/>
</dbReference>
<proteinExistence type="predicted"/>
<dbReference type="GO" id="GO:0003676">
    <property type="term" value="F:nucleic acid binding"/>
    <property type="evidence" value="ECO:0007669"/>
    <property type="project" value="InterPro"/>
</dbReference>
<organism evidence="5 6">
    <name type="scientific">Trifolium pratense</name>
    <name type="common">Red clover</name>
    <dbReference type="NCBI Taxonomy" id="57577"/>
    <lineage>
        <taxon>Eukaryota</taxon>
        <taxon>Viridiplantae</taxon>
        <taxon>Streptophyta</taxon>
        <taxon>Embryophyta</taxon>
        <taxon>Tracheophyta</taxon>
        <taxon>Spermatophyta</taxon>
        <taxon>Magnoliopsida</taxon>
        <taxon>eudicotyledons</taxon>
        <taxon>Gunneridae</taxon>
        <taxon>Pentapetalae</taxon>
        <taxon>rosids</taxon>
        <taxon>fabids</taxon>
        <taxon>Fabales</taxon>
        <taxon>Fabaceae</taxon>
        <taxon>Papilionoideae</taxon>
        <taxon>50 kb inversion clade</taxon>
        <taxon>NPAAA clade</taxon>
        <taxon>Hologalegina</taxon>
        <taxon>IRL clade</taxon>
        <taxon>Trifolieae</taxon>
        <taxon>Trifolium</taxon>
    </lineage>
</organism>
<reference evidence="5 6" key="2">
    <citation type="journal article" date="2017" name="Front. Plant Sci.">
        <title>Gene Classification and Mining of Molecular Markers Useful in Red Clover (Trifolium pratense) Breeding.</title>
        <authorList>
            <person name="Istvanek J."/>
            <person name="Dluhosova J."/>
            <person name="Dluhos P."/>
            <person name="Patkova L."/>
            <person name="Nedelnik J."/>
            <person name="Repkova J."/>
        </authorList>
    </citation>
    <scope>NUCLEOTIDE SEQUENCE [LARGE SCALE GENOMIC DNA]</scope>
    <source>
        <strain evidence="6">cv. Tatra</strain>
        <tissue evidence="5">Young leaves</tissue>
    </source>
</reference>
<dbReference type="PROSITE" id="PS50878">
    <property type="entry name" value="RT_POL"/>
    <property type="match status" value="1"/>
</dbReference>
<dbReference type="EMBL" id="ASHM01001531">
    <property type="protein sequence ID" value="PNY06838.1"/>
    <property type="molecule type" value="Genomic_DNA"/>
</dbReference>
<dbReference type="Gene3D" id="3.30.70.270">
    <property type="match status" value="2"/>
</dbReference>
<dbReference type="InterPro" id="IPR041577">
    <property type="entry name" value="RT_RNaseH_2"/>
</dbReference>
<dbReference type="FunFam" id="3.30.70.270:FF:000020">
    <property type="entry name" value="Transposon Tf2-6 polyprotein-like Protein"/>
    <property type="match status" value="1"/>
</dbReference>
<dbReference type="InterPro" id="IPR041588">
    <property type="entry name" value="Integrase_H2C2"/>
</dbReference>
<feature type="domain" description="Chromo" evidence="2">
    <location>
        <begin position="723"/>
        <end position="759"/>
    </location>
</feature>
<feature type="domain" description="Reverse transcriptase" evidence="3">
    <location>
        <begin position="1"/>
        <end position="127"/>
    </location>
</feature>
<keyword evidence="1" id="KW-0511">Multifunctional enzyme</keyword>
<accession>A0A2K3NUW6</accession>
<dbReference type="InterPro" id="IPR043128">
    <property type="entry name" value="Rev_trsase/Diguanyl_cyclase"/>
</dbReference>
<protein>
    <submittedName>
        <fullName evidence="5">Retrotransposon-related protein</fullName>
    </submittedName>
</protein>
<dbReference type="InterPro" id="IPR050951">
    <property type="entry name" value="Retrovirus_Pol_polyprotein"/>
</dbReference>
<dbReference type="SUPFAM" id="SSF54160">
    <property type="entry name" value="Chromo domain-like"/>
    <property type="match status" value="1"/>
</dbReference>
<dbReference type="GO" id="GO:0003824">
    <property type="term" value="F:catalytic activity"/>
    <property type="evidence" value="ECO:0007669"/>
    <property type="project" value="UniProtKB-KW"/>
</dbReference>
<dbReference type="GO" id="GO:0015074">
    <property type="term" value="P:DNA integration"/>
    <property type="evidence" value="ECO:0007669"/>
    <property type="project" value="InterPro"/>
</dbReference>
<dbReference type="FunFam" id="3.10.20.370:FF:000001">
    <property type="entry name" value="Retrovirus-related Pol polyprotein from transposon 17.6-like protein"/>
    <property type="match status" value="1"/>
</dbReference>
<dbReference type="InterPro" id="IPR012337">
    <property type="entry name" value="RNaseH-like_sf"/>
</dbReference>
<evidence type="ECO:0000259" key="2">
    <source>
        <dbReference type="PROSITE" id="PS50013"/>
    </source>
</evidence>
<evidence type="ECO:0000259" key="4">
    <source>
        <dbReference type="PROSITE" id="PS50994"/>
    </source>
</evidence>
<dbReference type="PANTHER" id="PTHR37984">
    <property type="entry name" value="PROTEIN CBG26694"/>
    <property type="match status" value="1"/>
</dbReference>
<feature type="domain" description="Integrase catalytic" evidence="4">
    <location>
        <begin position="500"/>
        <end position="606"/>
    </location>
</feature>
<dbReference type="SUPFAM" id="SSF56672">
    <property type="entry name" value="DNA/RNA polymerases"/>
    <property type="match status" value="1"/>
</dbReference>
<sequence>MDELGGYVIYSKLDLQSVYHQMRMAEGDEYKTAYKTHAGHFEYLVMPFGLTNAPASFQALMNRLFQSYLRKFVIIFFDDILVYSSSLTDHVTHLSKVFQVLRDNRLFLRREKYSSATPRVEYLGHFIAKEGISTDPNKVQVVSFWPFPSSIKQLRGFLGLAGYYRRFVKDFGKIAKPLTDMLKKDVFHWSTEATQTFTELNHALTSAPDLALPNFNQPFILETDASGKGIGAVLMQNKHPIAYISKALGPKQQAMSIYERELLAIVYATQKWSTYLAYTCRHFIIKTDQKSIKFMLEQSLNTPFQQVWMAKLMGYDFEIHYKEGVNNNAADALSRKTRAELLPLLLNNAQEDLLERIKEYWSNDVVLQNSIQELQADAKSHPKFTWCRGELQRKGKLVIGADPKLKQVILNWLHDSPSGGHSGRDVTAARVKSLFFWKGMNKDIQHYVRNCDVYQRCKPDLSASPGLLQPLPIPNLVWDAISMDFIEDLPTSSKKQVIFVVVDRLSKYAHFMALAHPYTALDVAQRFLDNVFKLHGVALNKSTAYHPQSDGQTEVVNKCLETYLRCMCADKPSSWSQWLSLAEWWYNTNYHTSIHSTPFEVVYGQPPHIHLPYLPGEATAAAVDRSLSATDAAIQMLKFHLLRAQNRMTQQANKHRSDRNVSIGDMVYLKLQPYRQTTVKLHLPPDAEIHNVFHVSQLKLCLNPQTATAHPLPNDPVNTSFIKEPEAILERKMVKRGNSAATKVLVQWKGEPPTQATWEFYYDLLKKFPNFHFDT</sequence>
<evidence type="ECO:0000313" key="5">
    <source>
        <dbReference type="EMBL" id="PNY06838.1"/>
    </source>
</evidence>
<dbReference type="SUPFAM" id="SSF53098">
    <property type="entry name" value="Ribonuclease H-like"/>
    <property type="match status" value="1"/>
</dbReference>
<dbReference type="Pfam" id="PF17919">
    <property type="entry name" value="RT_RNaseH_2"/>
    <property type="match status" value="1"/>
</dbReference>
<dbReference type="InterPro" id="IPR043502">
    <property type="entry name" value="DNA/RNA_pol_sf"/>
</dbReference>
<dbReference type="InterPro" id="IPR001584">
    <property type="entry name" value="Integrase_cat-core"/>
</dbReference>
<name>A0A2K3NUW6_TRIPR</name>
<gene>
    <name evidence="5" type="ORF">L195_g003317</name>
</gene>
<dbReference type="Gene3D" id="2.40.50.40">
    <property type="match status" value="1"/>
</dbReference>
<evidence type="ECO:0000256" key="1">
    <source>
        <dbReference type="ARBA" id="ARBA00023268"/>
    </source>
</evidence>
<dbReference type="InterPro" id="IPR036397">
    <property type="entry name" value="RNaseH_sf"/>
</dbReference>
<dbReference type="InterPro" id="IPR000953">
    <property type="entry name" value="Chromo/chromo_shadow_dom"/>
</dbReference>
<dbReference type="Gene3D" id="1.10.340.70">
    <property type="match status" value="1"/>
</dbReference>
<dbReference type="PANTHER" id="PTHR37984:SF5">
    <property type="entry name" value="PROTEIN NYNRIN-LIKE"/>
    <property type="match status" value="1"/>
</dbReference>
<evidence type="ECO:0000313" key="6">
    <source>
        <dbReference type="Proteomes" id="UP000236291"/>
    </source>
</evidence>
<dbReference type="Proteomes" id="UP000236291">
    <property type="component" value="Unassembled WGS sequence"/>
</dbReference>
<dbReference type="InterPro" id="IPR016197">
    <property type="entry name" value="Chromo-like_dom_sf"/>
</dbReference>
<comment type="caution">
    <text evidence="5">The sequence shown here is derived from an EMBL/GenBank/DDBJ whole genome shotgun (WGS) entry which is preliminary data.</text>
</comment>
<dbReference type="PROSITE" id="PS50013">
    <property type="entry name" value="CHROMO_2"/>
    <property type="match status" value="1"/>
</dbReference>
<dbReference type="InterPro" id="IPR000477">
    <property type="entry name" value="RT_dom"/>
</dbReference>
<reference evidence="5 6" key="1">
    <citation type="journal article" date="2014" name="Am. J. Bot.">
        <title>Genome assembly and annotation for red clover (Trifolium pratense; Fabaceae).</title>
        <authorList>
            <person name="Istvanek J."/>
            <person name="Jaros M."/>
            <person name="Krenek A."/>
            <person name="Repkova J."/>
        </authorList>
    </citation>
    <scope>NUCLEOTIDE SEQUENCE [LARGE SCALE GENOMIC DNA]</scope>
    <source>
        <strain evidence="6">cv. Tatra</strain>
        <tissue evidence="5">Young leaves</tissue>
    </source>
</reference>
<dbReference type="Pfam" id="PF00078">
    <property type="entry name" value="RVT_1"/>
    <property type="match status" value="1"/>
</dbReference>
<dbReference type="PROSITE" id="PS50994">
    <property type="entry name" value="INTEGRASE"/>
    <property type="match status" value="1"/>
</dbReference>
<dbReference type="Gene3D" id="3.30.420.10">
    <property type="entry name" value="Ribonuclease H-like superfamily/Ribonuclease H"/>
    <property type="match status" value="1"/>
</dbReference>
<dbReference type="Gene3D" id="3.10.20.370">
    <property type="match status" value="1"/>
</dbReference>
<dbReference type="AlphaFoldDB" id="A0A2K3NUW6"/>